<organism evidence="2 3">
    <name type="scientific">Diversispora epigaea</name>
    <dbReference type="NCBI Taxonomy" id="1348612"/>
    <lineage>
        <taxon>Eukaryota</taxon>
        <taxon>Fungi</taxon>
        <taxon>Fungi incertae sedis</taxon>
        <taxon>Mucoromycota</taxon>
        <taxon>Glomeromycotina</taxon>
        <taxon>Glomeromycetes</taxon>
        <taxon>Diversisporales</taxon>
        <taxon>Diversisporaceae</taxon>
        <taxon>Diversispora</taxon>
    </lineage>
</organism>
<feature type="region of interest" description="Disordered" evidence="1">
    <location>
        <begin position="34"/>
        <end position="67"/>
    </location>
</feature>
<dbReference type="Proteomes" id="UP000266861">
    <property type="component" value="Unassembled WGS sequence"/>
</dbReference>
<reference evidence="2 3" key="1">
    <citation type="submission" date="2018-08" db="EMBL/GenBank/DDBJ databases">
        <title>Genome and evolution of the arbuscular mycorrhizal fungus Diversispora epigaea (formerly Glomus versiforme) and its bacterial endosymbionts.</title>
        <authorList>
            <person name="Sun X."/>
            <person name="Fei Z."/>
            <person name="Harrison M."/>
        </authorList>
    </citation>
    <scope>NUCLEOTIDE SEQUENCE [LARGE SCALE GENOMIC DNA]</scope>
    <source>
        <strain evidence="2 3">IT104</strain>
    </source>
</reference>
<evidence type="ECO:0000256" key="1">
    <source>
        <dbReference type="SAM" id="MobiDB-lite"/>
    </source>
</evidence>
<dbReference type="EMBL" id="PQFF01000019">
    <property type="protein sequence ID" value="RHZ88726.1"/>
    <property type="molecule type" value="Genomic_DNA"/>
</dbReference>
<dbReference type="AlphaFoldDB" id="A0A397JRR5"/>
<feature type="compositionally biased region" description="Low complexity" evidence="1">
    <location>
        <begin position="54"/>
        <end position="64"/>
    </location>
</feature>
<proteinExistence type="predicted"/>
<comment type="caution">
    <text evidence="2">The sequence shown here is derived from an EMBL/GenBank/DDBJ whole genome shotgun (WGS) entry which is preliminary data.</text>
</comment>
<name>A0A397JRR5_9GLOM</name>
<evidence type="ECO:0000313" key="3">
    <source>
        <dbReference type="Proteomes" id="UP000266861"/>
    </source>
</evidence>
<accession>A0A397JRR5</accession>
<evidence type="ECO:0000313" key="2">
    <source>
        <dbReference type="EMBL" id="RHZ88726.1"/>
    </source>
</evidence>
<keyword evidence="3" id="KW-1185">Reference proteome</keyword>
<protein>
    <submittedName>
        <fullName evidence="2">Uncharacterized protein</fullName>
    </submittedName>
</protein>
<sequence>MTTRPNISAQMFKIILKDRDKQFFIRAKRQHHKQQVHQQQYSKPQPHDPNEMPQQLQQQHSSQHSQKKYHNRVQCFEHFQFYEWIPYNRFTDIKEIAKAGFIMPIGLMDSLDRFVIKKVITEITTLYQQKIQYIVDQTPEDQDPV</sequence>
<gene>
    <name evidence="2" type="ORF">Glove_21g183</name>
</gene>